<dbReference type="EMBL" id="BONQ01000056">
    <property type="protein sequence ID" value="GIG45791.1"/>
    <property type="molecule type" value="Genomic_DNA"/>
</dbReference>
<evidence type="ECO:0000313" key="3">
    <source>
        <dbReference type="EMBL" id="GIG45791.1"/>
    </source>
</evidence>
<reference evidence="3" key="1">
    <citation type="submission" date="2021-01" db="EMBL/GenBank/DDBJ databases">
        <title>Whole genome shotgun sequence of Dactylosporangium siamense NBRC 106093.</title>
        <authorList>
            <person name="Komaki H."/>
            <person name="Tamura T."/>
        </authorList>
    </citation>
    <scope>NUCLEOTIDE SEQUENCE</scope>
    <source>
        <strain evidence="3">NBRC 106093</strain>
    </source>
</reference>
<feature type="transmembrane region" description="Helical" evidence="2">
    <location>
        <begin position="16"/>
        <end position="37"/>
    </location>
</feature>
<keyword evidence="2" id="KW-1133">Transmembrane helix</keyword>
<keyword evidence="4" id="KW-1185">Reference proteome</keyword>
<dbReference type="AlphaFoldDB" id="A0A919UBM3"/>
<feature type="compositionally biased region" description="Polar residues" evidence="1">
    <location>
        <begin position="44"/>
        <end position="65"/>
    </location>
</feature>
<keyword evidence="2" id="KW-0472">Membrane</keyword>
<organism evidence="3 4">
    <name type="scientific">Dactylosporangium siamense</name>
    <dbReference type="NCBI Taxonomy" id="685454"/>
    <lineage>
        <taxon>Bacteria</taxon>
        <taxon>Bacillati</taxon>
        <taxon>Actinomycetota</taxon>
        <taxon>Actinomycetes</taxon>
        <taxon>Micromonosporales</taxon>
        <taxon>Micromonosporaceae</taxon>
        <taxon>Dactylosporangium</taxon>
    </lineage>
</organism>
<comment type="caution">
    <text evidence="3">The sequence shown here is derived from an EMBL/GenBank/DDBJ whole genome shotgun (WGS) entry which is preliminary data.</text>
</comment>
<feature type="region of interest" description="Disordered" evidence="1">
    <location>
        <begin position="44"/>
        <end position="68"/>
    </location>
</feature>
<accession>A0A919UBM3</accession>
<sequence length="199" mass="20933">MSSHDAYGEPERGRTFTVVLLALLILTVIGALFGFVLGRRSDGDTTSGAGNAQSPGPSTAVTTQGAPTAAASAAATPCPQFIGDAAKKRDPKAALPLTLKLFVRTDNREAWICLEADGQGLWYQGHDKKKSFYNNGAGETPEDGVNGLLLSTVTSSLKDGNEIFIATINNSTITVARDKFAVSGGQNYAEDVRESLPKK</sequence>
<evidence type="ECO:0000256" key="1">
    <source>
        <dbReference type="SAM" id="MobiDB-lite"/>
    </source>
</evidence>
<evidence type="ECO:0000256" key="2">
    <source>
        <dbReference type="SAM" id="Phobius"/>
    </source>
</evidence>
<dbReference type="Proteomes" id="UP000660611">
    <property type="component" value="Unassembled WGS sequence"/>
</dbReference>
<name>A0A919UBM3_9ACTN</name>
<proteinExistence type="predicted"/>
<keyword evidence="2" id="KW-0812">Transmembrane</keyword>
<dbReference type="RefSeq" id="WP_203847589.1">
    <property type="nucleotide sequence ID" value="NZ_BAAAVW010000033.1"/>
</dbReference>
<protein>
    <submittedName>
        <fullName evidence="3">Uncharacterized protein</fullName>
    </submittedName>
</protein>
<gene>
    <name evidence="3" type="ORF">Dsi01nite_038320</name>
</gene>
<evidence type="ECO:0000313" key="4">
    <source>
        <dbReference type="Proteomes" id="UP000660611"/>
    </source>
</evidence>